<feature type="compositionally biased region" description="Polar residues" evidence="3">
    <location>
        <begin position="220"/>
        <end position="251"/>
    </location>
</feature>
<dbReference type="PROSITE" id="PS50961">
    <property type="entry name" value="HTH_LA"/>
    <property type="match status" value="1"/>
</dbReference>
<feature type="compositionally biased region" description="Low complexity" evidence="3">
    <location>
        <begin position="1000"/>
        <end position="1019"/>
    </location>
</feature>
<feature type="compositionally biased region" description="Polar residues" evidence="3">
    <location>
        <begin position="953"/>
        <end position="962"/>
    </location>
</feature>
<proteinExistence type="predicted"/>
<dbReference type="AlphaFoldDB" id="A0AAV2T2W3"/>
<dbReference type="GO" id="GO:0003723">
    <property type="term" value="F:RNA binding"/>
    <property type="evidence" value="ECO:0007669"/>
    <property type="project" value="UniProtKB-UniRule"/>
</dbReference>
<feature type="compositionally biased region" description="Polar residues" evidence="3">
    <location>
        <begin position="1036"/>
        <end position="1060"/>
    </location>
</feature>
<comment type="caution">
    <text evidence="5">The sequence shown here is derived from an EMBL/GenBank/DDBJ whole genome shotgun (WGS) entry which is preliminary data.</text>
</comment>
<sequence>MTENVASKFVHLSIHSEKNVTKDEPPSRYSRTNGEDEKSKGNPWKPTSENNALEAEAWPEPSAPGEQRRSSSFRQFDEKPKRKIKWQSYEVDNASCSFSRGRGRYTGGSFTTPYYAGAVHSFRRGSGSYRGRGPIDAVRSRGSNGYFVRHPNRPVNADASGEPREERAAELPLTSTANLDMTHSGASSVNHVGDEPSTKSSDGMPDILVDKSRPVADSPNAANSSGALSGHISQPSTDSNPQLSRNVTASVQHAVAPRRSVRERNPVNVQGSQGQGTGLSASMYEAGPFGRARRSYLRQHQPAYSAEPESLNPHNPLNQGLITSAAVQPLLPFSSIPPFAYFISGTAGVDGTILGPNLQLASPSAPQAAIQGSLQLLPNPDLHHPPATTPQIGAETTTSSSTSLSESQQVSSAVTSAVTFSPATRLASASSVQADVVDVHQMIELLNEFGWDKVVLPVSLRENPTVSALIRARKKHDNGSHVSNTDDLNTLPANEKSEHADRPVSKPEDVVNVNDRVYFVPRNLSLTKFLKFMSKLDYIRHHVEYYFSESNLQRDMHLISILEANQKVCPLKDLLQFNRLRWVSTTQTELLEAVSASRMLAVTYDSGGSPVGIVRVQESSSSNRSGDLAPSQQLSGAVLPPDITDSIDQNHSANALPVKPGLSPPVLAVNDVVAVSSASLASTVPSTANSIFSVITTISNAAHSLAQTTVVGTVEAPPLFAVPTQANPQYMPSSAFIINPIPAVDMSSVSGGAGSSAQFPPCFPAQAEVPVSLGAQAIPQSGGFSQPNFYIQQQAAALFAAAANQPAFVSPNSGVQNMPSDSNPPPSFMTTFYRVAAPSHQPGVVGAYIPSMPNPGNFTSPQNPAVLLIPAAQGGAYLTSGPNPLFSRGLTPVSPGSLWIQLPPNSGNAAQGAHSQPYQPFVGFPASHTVVPLPNSFGNGALFPTANPQLSGRGFNTLSNPSVDVDHSGQGDVKGSGFHQSQSSRHSAHGYNGGHHPTFAPGASSSNPSAASGNSSGPNLNGGGHSGLVRIPASHPPSQAYNSETMTPCAVSQSQMSNHSTPKKSS</sequence>
<evidence type="ECO:0000256" key="3">
    <source>
        <dbReference type="SAM" id="MobiDB-lite"/>
    </source>
</evidence>
<dbReference type="InterPro" id="IPR036388">
    <property type="entry name" value="WH-like_DNA-bd_sf"/>
</dbReference>
<feature type="region of interest" description="Disordered" evidence="3">
    <location>
        <begin position="376"/>
        <end position="407"/>
    </location>
</feature>
<evidence type="ECO:0000256" key="1">
    <source>
        <dbReference type="ARBA" id="ARBA00022884"/>
    </source>
</evidence>
<feature type="compositionally biased region" description="Low complexity" evidence="3">
    <location>
        <begin position="394"/>
        <end position="407"/>
    </location>
</feature>
<feature type="region of interest" description="Disordered" evidence="3">
    <location>
        <begin position="472"/>
        <end position="505"/>
    </location>
</feature>
<name>A0AAV2T2W3_CALDB</name>
<accession>A0AAV2T2W3</accession>
<dbReference type="InterPro" id="IPR006630">
    <property type="entry name" value="La_HTH"/>
</dbReference>
<reference evidence="5" key="1">
    <citation type="submission" date="2024-06" db="EMBL/GenBank/DDBJ databases">
        <authorList>
            <person name="Liu X."/>
            <person name="Lenzi L."/>
            <person name="Haldenby T S."/>
            <person name="Uol C."/>
        </authorList>
    </citation>
    <scope>NUCLEOTIDE SEQUENCE</scope>
</reference>
<feature type="region of interest" description="Disordered" evidence="3">
    <location>
        <begin position="140"/>
        <end position="283"/>
    </location>
</feature>
<evidence type="ECO:0000313" key="5">
    <source>
        <dbReference type="EMBL" id="CAL5131020.1"/>
    </source>
</evidence>
<feature type="compositionally biased region" description="Basic and acidic residues" evidence="3">
    <location>
        <begin position="495"/>
        <end position="505"/>
    </location>
</feature>
<organism evidence="5 6">
    <name type="scientific">Calicophoron daubneyi</name>
    <name type="common">Rumen fluke</name>
    <name type="synonym">Paramphistomum daubneyi</name>
    <dbReference type="NCBI Taxonomy" id="300641"/>
    <lineage>
        <taxon>Eukaryota</taxon>
        <taxon>Metazoa</taxon>
        <taxon>Spiralia</taxon>
        <taxon>Lophotrochozoa</taxon>
        <taxon>Platyhelminthes</taxon>
        <taxon>Trematoda</taxon>
        <taxon>Digenea</taxon>
        <taxon>Plagiorchiida</taxon>
        <taxon>Pronocephalata</taxon>
        <taxon>Paramphistomoidea</taxon>
        <taxon>Paramphistomidae</taxon>
        <taxon>Calicophoron</taxon>
    </lineage>
</organism>
<feature type="compositionally biased region" description="Basic and acidic residues" evidence="3">
    <location>
        <begin position="14"/>
        <end position="26"/>
    </location>
</feature>
<dbReference type="EMBL" id="CAXLJL010000079">
    <property type="protein sequence ID" value="CAL5131020.1"/>
    <property type="molecule type" value="Genomic_DNA"/>
</dbReference>
<evidence type="ECO:0000256" key="2">
    <source>
        <dbReference type="PROSITE-ProRule" id="PRU00332"/>
    </source>
</evidence>
<dbReference type="SUPFAM" id="SSF46785">
    <property type="entry name" value="Winged helix' DNA-binding domain"/>
    <property type="match status" value="1"/>
</dbReference>
<feature type="compositionally biased region" description="Polar residues" evidence="3">
    <location>
        <begin position="480"/>
        <end position="492"/>
    </location>
</feature>
<dbReference type="InterPro" id="IPR036390">
    <property type="entry name" value="WH_DNA-bd_sf"/>
</dbReference>
<feature type="region of interest" description="Disordered" evidence="3">
    <location>
        <begin position="1"/>
        <end position="84"/>
    </location>
</feature>
<evidence type="ECO:0000259" key="4">
    <source>
        <dbReference type="PROSITE" id="PS50961"/>
    </source>
</evidence>
<dbReference type="Pfam" id="PF05383">
    <property type="entry name" value="La"/>
    <property type="match status" value="1"/>
</dbReference>
<dbReference type="Gene3D" id="1.10.10.10">
    <property type="entry name" value="Winged helix-like DNA-binding domain superfamily/Winged helix DNA-binding domain"/>
    <property type="match status" value="1"/>
</dbReference>
<dbReference type="SMART" id="SM00715">
    <property type="entry name" value="LA"/>
    <property type="match status" value="1"/>
</dbReference>
<feature type="compositionally biased region" description="Polar residues" evidence="3">
    <location>
        <begin position="173"/>
        <end position="190"/>
    </location>
</feature>
<dbReference type="Proteomes" id="UP001497525">
    <property type="component" value="Unassembled WGS sequence"/>
</dbReference>
<protein>
    <recommendedName>
        <fullName evidence="4">HTH La-type RNA-binding domain-containing protein</fullName>
    </recommendedName>
</protein>
<evidence type="ECO:0000313" key="6">
    <source>
        <dbReference type="Proteomes" id="UP001497525"/>
    </source>
</evidence>
<feature type="region of interest" description="Disordered" evidence="3">
    <location>
        <begin position="620"/>
        <end position="643"/>
    </location>
</feature>
<feature type="compositionally biased region" description="Polar residues" evidence="3">
    <location>
        <begin position="620"/>
        <end position="635"/>
    </location>
</feature>
<keyword evidence="1 2" id="KW-0694">RNA-binding</keyword>
<feature type="domain" description="HTH La-type RNA-binding" evidence="4">
    <location>
        <begin position="529"/>
        <end position="619"/>
    </location>
</feature>
<dbReference type="CDD" id="cd07323">
    <property type="entry name" value="LAM"/>
    <property type="match status" value="1"/>
</dbReference>
<feature type="region of interest" description="Disordered" evidence="3">
    <location>
        <begin position="953"/>
        <end position="1066"/>
    </location>
</feature>
<gene>
    <name evidence="5" type="ORF">CDAUBV1_LOCUS3213</name>
</gene>